<dbReference type="Pfam" id="PF02575">
    <property type="entry name" value="YbaB_DNA_bd"/>
    <property type="match status" value="1"/>
</dbReference>
<comment type="caution">
    <text evidence="3">The sequence shown here is derived from an EMBL/GenBank/DDBJ whole genome shotgun (WGS) entry which is preliminary data.</text>
</comment>
<evidence type="ECO:0000256" key="2">
    <source>
        <dbReference type="SAM" id="MobiDB-lite"/>
    </source>
</evidence>
<evidence type="ECO:0008006" key="5">
    <source>
        <dbReference type="Google" id="ProtNLM"/>
    </source>
</evidence>
<dbReference type="SUPFAM" id="SSF82607">
    <property type="entry name" value="YbaB-like"/>
    <property type="match status" value="1"/>
</dbReference>
<organism evidence="3 4">
    <name type="scientific">Saccharomonospora piscinae</name>
    <dbReference type="NCBI Taxonomy" id="687388"/>
    <lineage>
        <taxon>Bacteria</taxon>
        <taxon>Bacillati</taxon>
        <taxon>Actinomycetota</taxon>
        <taxon>Actinomycetes</taxon>
        <taxon>Pseudonocardiales</taxon>
        <taxon>Pseudonocardiaceae</taxon>
        <taxon>Saccharomonospora</taxon>
    </lineage>
</organism>
<evidence type="ECO:0000313" key="4">
    <source>
        <dbReference type="Proteomes" id="UP000192591"/>
    </source>
</evidence>
<reference evidence="3 4" key="1">
    <citation type="submission" date="2017-02" db="EMBL/GenBank/DDBJ databases">
        <title>Draft genome of Saccharomonospora sp. 154.</title>
        <authorList>
            <person name="Alonso-Carmona G.S."/>
            <person name="De La Haba R."/>
            <person name="Vera-Gargallo B."/>
            <person name="Sandoval-Trujillo A.H."/>
            <person name="Ramirez-Duran N."/>
            <person name="Ventosa A."/>
        </authorList>
    </citation>
    <scope>NUCLEOTIDE SEQUENCE [LARGE SCALE GENOMIC DNA]</scope>
    <source>
        <strain evidence="3 4">LRS4.154</strain>
    </source>
</reference>
<dbReference type="AlphaFoldDB" id="A0A1V9ADA0"/>
<dbReference type="EMBL" id="MWIH01000002">
    <property type="protein sequence ID" value="OQO95070.1"/>
    <property type="molecule type" value="Genomic_DNA"/>
</dbReference>
<dbReference type="InterPro" id="IPR004401">
    <property type="entry name" value="YbaB/EbfC"/>
</dbReference>
<name>A0A1V9ADA0_SACPI</name>
<dbReference type="RefSeq" id="WP_081190464.1">
    <property type="nucleotide sequence ID" value="NZ_MWIH01000002.1"/>
</dbReference>
<keyword evidence="4" id="KW-1185">Reference proteome</keyword>
<feature type="coiled-coil region" evidence="1">
    <location>
        <begin position="10"/>
        <end position="37"/>
    </location>
</feature>
<keyword evidence="1" id="KW-0175">Coiled coil</keyword>
<evidence type="ECO:0000313" key="3">
    <source>
        <dbReference type="EMBL" id="OQO95070.1"/>
    </source>
</evidence>
<dbReference type="InterPro" id="IPR036894">
    <property type="entry name" value="YbaB-like_sf"/>
</dbReference>
<dbReference type="GO" id="GO:0003677">
    <property type="term" value="F:DNA binding"/>
    <property type="evidence" value="ECO:0007669"/>
    <property type="project" value="InterPro"/>
</dbReference>
<proteinExistence type="predicted"/>
<dbReference type="STRING" id="1962155.B1813_03175"/>
<protein>
    <recommendedName>
        <fullName evidence="5">YbaB/EbfC DNA-binding family protein</fullName>
    </recommendedName>
</protein>
<gene>
    <name evidence="3" type="ORF">B1813_03175</name>
</gene>
<feature type="region of interest" description="Disordered" evidence="2">
    <location>
        <begin position="100"/>
        <end position="156"/>
    </location>
</feature>
<evidence type="ECO:0000256" key="1">
    <source>
        <dbReference type="SAM" id="Coils"/>
    </source>
</evidence>
<accession>A0A1V9ADA0</accession>
<dbReference type="Gene3D" id="3.30.1310.10">
    <property type="entry name" value="Nucleoid-associated protein YbaB-like domain"/>
    <property type="match status" value="1"/>
</dbReference>
<sequence>MLNQDPGEAGEQFERLAEELQRKAQRYTSLRQRLDSAGVTERSPGGEVAVTVDGNGVLTGLDLSERTRGMDPSAVSATIMASLRQAQARLREQVSELVQETVGDDPAGNNIVAQYAERFPDPVDGEDAPGQQRSPASPPRPSDRDDDDFGGGPILR</sequence>
<dbReference type="Proteomes" id="UP000192591">
    <property type="component" value="Unassembled WGS sequence"/>
</dbReference>